<protein>
    <submittedName>
        <fullName evidence="2">Uncharacterized protein</fullName>
    </submittedName>
</protein>
<proteinExistence type="predicted"/>
<evidence type="ECO:0000256" key="1">
    <source>
        <dbReference type="SAM" id="MobiDB-lite"/>
    </source>
</evidence>
<dbReference type="EMBL" id="JACEFO010000191">
    <property type="protein sequence ID" value="KAF8776442.1"/>
    <property type="molecule type" value="Genomic_DNA"/>
</dbReference>
<evidence type="ECO:0000313" key="3">
    <source>
        <dbReference type="Proteomes" id="UP000636709"/>
    </source>
</evidence>
<dbReference type="OrthoDB" id="695589at2759"/>
<keyword evidence="3" id="KW-1185">Reference proteome</keyword>
<gene>
    <name evidence="2" type="ORF">HU200_003145</name>
</gene>
<accession>A0A835FXL6</accession>
<sequence>MVCFILISAERTQRDSWIRTTSSWGLRILQPCLRQGEWDRALEVLSVMVQNGEAVATGVDTAQPKPLDIKRAHPELVIMLRGRSFFDLMGKGDVVRAAAYYDHHIKRTYPDDTAGNQFVDTLLADLKLKAEASTHATESLSNAKKTQESINDYLRVYFPNFRHVEIEERNKPVGMFGERQEKGVRCLVCHRVFRRYNPAKLRFHQLRDPAGRQALCAASSQYVREQLRKAEQDGGGGGSSSHRAAHTSEESALPLPTDAGHGVSTSTSSTERLPPPPPPVLGDAEEAEAASPEDTPGAGGGTSSVN</sequence>
<reference evidence="2" key="1">
    <citation type="submission" date="2020-07" db="EMBL/GenBank/DDBJ databases">
        <title>Genome sequence and genetic diversity analysis of an under-domesticated orphan crop, white fonio (Digitaria exilis).</title>
        <authorList>
            <person name="Bennetzen J.L."/>
            <person name="Chen S."/>
            <person name="Ma X."/>
            <person name="Wang X."/>
            <person name="Yssel A.E.J."/>
            <person name="Chaluvadi S.R."/>
            <person name="Johnson M."/>
            <person name="Gangashetty P."/>
            <person name="Hamidou F."/>
            <person name="Sanogo M.D."/>
            <person name="Zwaenepoel A."/>
            <person name="Wallace J."/>
            <person name="Van De Peer Y."/>
            <person name="Van Deynze A."/>
        </authorList>
    </citation>
    <scope>NUCLEOTIDE SEQUENCE</scope>
    <source>
        <tissue evidence="2">Leaves</tissue>
    </source>
</reference>
<evidence type="ECO:0000313" key="2">
    <source>
        <dbReference type="EMBL" id="KAF8776442.1"/>
    </source>
</evidence>
<dbReference type="Proteomes" id="UP000636709">
    <property type="component" value="Unassembled WGS sequence"/>
</dbReference>
<organism evidence="2 3">
    <name type="scientific">Digitaria exilis</name>
    <dbReference type="NCBI Taxonomy" id="1010633"/>
    <lineage>
        <taxon>Eukaryota</taxon>
        <taxon>Viridiplantae</taxon>
        <taxon>Streptophyta</taxon>
        <taxon>Embryophyta</taxon>
        <taxon>Tracheophyta</taxon>
        <taxon>Spermatophyta</taxon>
        <taxon>Magnoliopsida</taxon>
        <taxon>Liliopsida</taxon>
        <taxon>Poales</taxon>
        <taxon>Poaceae</taxon>
        <taxon>PACMAD clade</taxon>
        <taxon>Panicoideae</taxon>
        <taxon>Panicodae</taxon>
        <taxon>Paniceae</taxon>
        <taxon>Anthephorinae</taxon>
        <taxon>Digitaria</taxon>
    </lineage>
</organism>
<name>A0A835FXL6_9POAL</name>
<comment type="caution">
    <text evidence="2">The sequence shown here is derived from an EMBL/GenBank/DDBJ whole genome shotgun (WGS) entry which is preliminary data.</text>
</comment>
<feature type="region of interest" description="Disordered" evidence="1">
    <location>
        <begin position="228"/>
        <end position="306"/>
    </location>
</feature>
<dbReference type="AlphaFoldDB" id="A0A835FXL6"/>
<feature type="compositionally biased region" description="Gly residues" evidence="1">
    <location>
        <begin position="297"/>
        <end position="306"/>
    </location>
</feature>